<dbReference type="OrthoDB" id="5429634at2759"/>
<feature type="domain" description="DUF6536" evidence="2">
    <location>
        <begin position="8"/>
        <end position="106"/>
    </location>
</feature>
<feature type="transmembrane region" description="Helical" evidence="1">
    <location>
        <begin position="230"/>
        <end position="251"/>
    </location>
</feature>
<keyword evidence="1" id="KW-0472">Membrane</keyword>
<gene>
    <name evidence="3" type="ORF">P280DRAFT_520953</name>
</gene>
<keyword evidence="1" id="KW-0812">Transmembrane</keyword>
<proteinExistence type="predicted"/>
<feature type="transmembrane region" description="Helical" evidence="1">
    <location>
        <begin position="12"/>
        <end position="31"/>
    </location>
</feature>
<evidence type="ECO:0000259" key="2">
    <source>
        <dbReference type="Pfam" id="PF20163"/>
    </source>
</evidence>
<dbReference type="PANTHER" id="PTHR35395:SF1">
    <property type="entry name" value="DUF6536 DOMAIN-CONTAINING PROTEIN"/>
    <property type="match status" value="1"/>
</dbReference>
<evidence type="ECO:0000313" key="3">
    <source>
        <dbReference type="EMBL" id="KAF2637831.1"/>
    </source>
</evidence>
<dbReference type="EMBL" id="MU006792">
    <property type="protein sequence ID" value="KAF2637831.1"/>
    <property type="molecule type" value="Genomic_DNA"/>
</dbReference>
<evidence type="ECO:0000313" key="4">
    <source>
        <dbReference type="Proteomes" id="UP000799753"/>
    </source>
</evidence>
<dbReference type="Pfam" id="PF20163">
    <property type="entry name" value="DUF6536"/>
    <property type="match status" value="1"/>
</dbReference>
<reference evidence="3" key="1">
    <citation type="journal article" date="2020" name="Stud. Mycol.">
        <title>101 Dothideomycetes genomes: a test case for predicting lifestyles and emergence of pathogens.</title>
        <authorList>
            <person name="Haridas S."/>
            <person name="Albert R."/>
            <person name="Binder M."/>
            <person name="Bloem J."/>
            <person name="Labutti K."/>
            <person name="Salamov A."/>
            <person name="Andreopoulos B."/>
            <person name="Baker S."/>
            <person name="Barry K."/>
            <person name="Bills G."/>
            <person name="Bluhm B."/>
            <person name="Cannon C."/>
            <person name="Castanera R."/>
            <person name="Culley D."/>
            <person name="Daum C."/>
            <person name="Ezra D."/>
            <person name="Gonzalez J."/>
            <person name="Henrissat B."/>
            <person name="Kuo A."/>
            <person name="Liang C."/>
            <person name="Lipzen A."/>
            <person name="Lutzoni F."/>
            <person name="Magnuson J."/>
            <person name="Mondo S."/>
            <person name="Nolan M."/>
            <person name="Ohm R."/>
            <person name="Pangilinan J."/>
            <person name="Park H.-J."/>
            <person name="Ramirez L."/>
            <person name="Alfaro M."/>
            <person name="Sun H."/>
            <person name="Tritt A."/>
            <person name="Yoshinaga Y."/>
            <person name="Zwiers L.-H."/>
            <person name="Turgeon B."/>
            <person name="Goodwin S."/>
            <person name="Spatafora J."/>
            <person name="Crous P."/>
            <person name="Grigoriev I."/>
        </authorList>
    </citation>
    <scope>NUCLEOTIDE SEQUENCE</scope>
    <source>
        <strain evidence="3">CBS 473.64</strain>
    </source>
</reference>
<sequence>MKQPFPNGNTGLHVVINVLSTMLLAGSNYTIQVLSSPTREDVDNAHAKGQWLEIGLLSPRNLRAIPWKRTLLWLTMALSSVPLHLFYNAAIFKVVTSNSYDMYTIGTNSADWKTLNETSTNKTNSTYWKMMNGEWISIYNRQYVSIHGDLYFAIDQVAFPVDLSNVQPDYFQATLPINPESITSIMTPNKDWITVVHQFENSTQPVLLHVSEVFSQKITDGAASRVHISLYFMIVVVTFNFLKLLIMLWVLRTDRSAYLVTLGDAAASFLENPDPHTYTKCMLGKDEMLVRLGSLPAHPVSSTEEKEELDLRCSGVWLPRTVRYFYPVDSTGKGAYTVL</sequence>
<organism evidence="3 4">
    <name type="scientific">Massarina eburnea CBS 473.64</name>
    <dbReference type="NCBI Taxonomy" id="1395130"/>
    <lineage>
        <taxon>Eukaryota</taxon>
        <taxon>Fungi</taxon>
        <taxon>Dikarya</taxon>
        <taxon>Ascomycota</taxon>
        <taxon>Pezizomycotina</taxon>
        <taxon>Dothideomycetes</taxon>
        <taxon>Pleosporomycetidae</taxon>
        <taxon>Pleosporales</taxon>
        <taxon>Massarineae</taxon>
        <taxon>Massarinaceae</taxon>
        <taxon>Massarina</taxon>
    </lineage>
</organism>
<keyword evidence="1" id="KW-1133">Transmembrane helix</keyword>
<dbReference type="AlphaFoldDB" id="A0A6A6RT42"/>
<dbReference type="InterPro" id="IPR046623">
    <property type="entry name" value="DUF6536"/>
</dbReference>
<name>A0A6A6RT42_9PLEO</name>
<dbReference type="Proteomes" id="UP000799753">
    <property type="component" value="Unassembled WGS sequence"/>
</dbReference>
<keyword evidence="4" id="KW-1185">Reference proteome</keyword>
<accession>A0A6A6RT42</accession>
<feature type="transmembrane region" description="Helical" evidence="1">
    <location>
        <begin position="70"/>
        <end position="92"/>
    </location>
</feature>
<dbReference type="PANTHER" id="PTHR35395">
    <property type="entry name" value="DUF6536 DOMAIN-CONTAINING PROTEIN"/>
    <property type="match status" value="1"/>
</dbReference>
<protein>
    <recommendedName>
        <fullName evidence="2">DUF6536 domain-containing protein</fullName>
    </recommendedName>
</protein>
<evidence type="ECO:0000256" key="1">
    <source>
        <dbReference type="SAM" id="Phobius"/>
    </source>
</evidence>